<evidence type="ECO:0000256" key="1">
    <source>
        <dbReference type="ARBA" id="ARBA00004651"/>
    </source>
</evidence>
<organism evidence="9 10">
    <name type="scientific">Actinomadura meyerae</name>
    <dbReference type="NCBI Taxonomy" id="240840"/>
    <lineage>
        <taxon>Bacteria</taxon>
        <taxon>Bacillati</taxon>
        <taxon>Actinomycetota</taxon>
        <taxon>Actinomycetes</taxon>
        <taxon>Streptosporangiales</taxon>
        <taxon>Thermomonosporaceae</taxon>
        <taxon>Actinomadura</taxon>
    </lineage>
</organism>
<dbReference type="AlphaFoldDB" id="A0A239NTN5"/>
<name>A0A239NTN5_9ACTN</name>
<dbReference type="OrthoDB" id="6637947at2"/>
<dbReference type="InterPro" id="IPR035906">
    <property type="entry name" value="MetI-like_sf"/>
</dbReference>
<keyword evidence="4 7" id="KW-0812">Transmembrane</keyword>
<evidence type="ECO:0000256" key="3">
    <source>
        <dbReference type="ARBA" id="ARBA00022475"/>
    </source>
</evidence>
<feature type="domain" description="ABC transmembrane type-1" evidence="8">
    <location>
        <begin position="140"/>
        <end position="331"/>
    </location>
</feature>
<dbReference type="EMBL" id="FZOR01000049">
    <property type="protein sequence ID" value="SNT58216.1"/>
    <property type="molecule type" value="Genomic_DNA"/>
</dbReference>
<evidence type="ECO:0000256" key="7">
    <source>
        <dbReference type="RuleBase" id="RU363032"/>
    </source>
</evidence>
<dbReference type="InterPro" id="IPR000515">
    <property type="entry name" value="MetI-like"/>
</dbReference>
<dbReference type="InterPro" id="IPR050366">
    <property type="entry name" value="BP-dependent_transpt_permease"/>
</dbReference>
<reference evidence="9 10" key="1">
    <citation type="submission" date="2017-06" db="EMBL/GenBank/DDBJ databases">
        <authorList>
            <person name="Kim H.J."/>
            <person name="Triplett B.A."/>
        </authorList>
    </citation>
    <scope>NUCLEOTIDE SEQUENCE [LARGE SCALE GENOMIC DNA]</scope>
    <source>
        <strain evidence="9 10">DSM 44715</strain>
    </source>
</reference>
<evidence type="ECO:0000256" key="5">
    <source>
        <dbReference type="ARBA" id="ARBA00022989"/>
    </source>
</evidence>
<feature type="transmembrane region" description="Helical" evidence="7">
    <location>
        <begin position="144"/>
        <end position="166"/>
    </location>
</feature>
<keyword evidence="3" id="KW-1003">Cell membrane</keyword>
<dbReference type="RefSeq" id="WP_089330292.1">
    <property type="nucleotide sequence ID" value="NZ_FZOR01000049.1"/>
</dbReference>
<keyword evidence="2 7" id="KW-0813">Transport</keyword>
<dbReference type="GO" id="GO:0055085">
    <property type="term" value="P:transmembrane transport"/>
    <property type="evidence" value="ECO:0007669"/>
    <property type="project" value="InterPro"/>
</dbReference>
<dbReference type="GO" id="GO:0005886">
    <property type="term" value="C:plasma membrane"/>
    <property type="evidence" value="ECO:0007669"/>
    <property type="project" value="UniProtKB-SubCell"/>
</dbReference>
<dbReference type="PROSITE" id="PS50928">
    <property type="entry name" value="ABC_TM1"/>
    <property type="match status" value="1"/>
</dbReference>
<feature type="transmembrane region" description="Helical" evidence="7">
    <location>
        <begin position="74"/>
        <end position="95"/>
    </location>
</feature>
<keyword evidence="5 7" id="KW-1133">Transmembrane helix</keyword>
<dbReference type="CDD" id="cd06261">
    <property type="entry name" value="TM_PBP2"/>
    <property type="match status" value="1"/>
</dbReference>
<dbReference type="Proteomes" id="UP000198318">
    <property type="component" value="Unassembled WGS sequence"/>
</dbReference>
<dbReference type="PANTHER" id="PTHR43386:SF25">
    <property type="entry name" value="PEPTIDE ABC TRANSPORTER PERMEASE PROTEIN"/>
    <property type="match status" value="1"/>
</dbReference>
<keyword evidence="6 7" id="KW-0472">Membrane</keyword>
<evidence type="ECO:0000313" key="9">
    <source>
        <dbReference type="EMBL" id="SNT58216.1"/>
    </source>
</evidence>
<gene>
    <name evidence="9" type="ORF">SAMN05443665_10495</name>
</gene>
<dbReference type="Gene3D" id="1.10.3720.10">
    <property type="entry name" value="MetI-like"/>
    <property type="match status" value="1"/>
</dbReference>
<accession>A0A239NTN5</accession>
<comment type="subcellular location">
    <subcellularLocation>
        <location evidence="1 7">Cell membrane</location>
        <topology evidence="1 7">Multi-pass membrane protein</topology>
    </subcellularLocation>
</comment>
<dbReference type="PANTHER" id="PTHR43386">
    <property type="entry name" value="OLIGOPEPTIDE TRANSPORT SYSTEM PERMEASE PROTEIN APPC"/>
    <property type="match status" value="1"/>
</dbReference>
<feature type="transmembrane region" description="Helical" evidence="7">
    <location>
        <begin position="309"/>
        <end position="331"/>
    </location>
</feature>
<keyword evidence="10" id="KW-1185">Reference proteome</keyword>
<evidence type="ECO:0000259" key="8">
    <source>
        <dbReference type="PROSITE" id="PS50928"/>
    </source>
</evidence>
<feature type="transmembrane region" description="Helical" evidence="7">
    <location>
        <begin position="178"/>
        <end position="199"/>
    </location>
</feature>
<comment type="similarity">
    <text evidence="7">Belongs to the binding-protein-dependent transport system permease family.</text>
</comment>
<evidence type="ECO:0000256" key="2">
    <source>
        <dbReference type="ARBA" id="ARBA00022448"/>
    </source>
</evidence>
<dbReference type="SUPFAM" id="SSF161098">
    <property type="entry name" value="MetI-like"/>
    <property type="match status" value="1"/>
</dbReference>
<feature type="transmembrane region" description="Helical" evidence="7">
    <location>
        <begin position="45"/>
        <end position="62"/>
    </location>
</feature>
<sequence>MSDISLAPAASRPAGRWWGGALAVAGLAVFGLSVTVLAGDGWTQAAAVVAGLVAAYAGLNAAGRDLFGASFDLMFWLCAVWLVLLVGAAIAAPVLPLGEHQDIVKTLGSPGMAVPDLSTSHPLGTNNFGLDQLSRVVYGARSSLVVSLGAVAIGMVVGGTIGIVAGYTGRATDAGVGVLTNALLAVPPLILLIALGTVLEPNLRNISVALSLLAIPSMIRMARASTLAFAQREFVTAAEAIGASRWRIMTRELLPNVVLPLASYGMVMVSVLIVAEASLSFLGLGVQPPAPSWGNMIAEGEQNDAFTEYPHIVLVPGITLFLTVFAFNLIGEKARKRWDPRQAKL</sequence>
<protein>
    <submittedName>
        <fullName evidence="9">Peptide/nickel transport system permease protein</fullName>
    </submittedName>
</protein>
<feature type="transmembrane region" description="Helical" evidence="7">
    <location>
        <begin position="21"/>
        <end position="39"/>
    </location>
</feature>
<evidence type="ECO:0000256" key="6">
    <source>
        <dbReference type="ARBA" id="ARBA00023136"/>
    </source>
</evidence>
<evidence type="ECO:0000256" key="4">
    <source>
        <dbReference type="ARBA" id="ARBA00022692"/>
    </source>
</evidence>
<evidence type="ECO:0000313" key="10">
    <source>
        <dbReference type="Proteomes" id="UP000198318"/>
    </source>
</evidence>
<feature type="transmembrane region" description="Helical" evidence="7">
    <location>
        <begin position="253"/>
        <end position="275"/>
    </location>
</feature>
<proteinExistence type="inferred from homology"/>
<dbReference type="Pfam" id="PF00528">
    <property type="entry name" value="BPD_transp_1"/>
    <property type="match status" value="1"/>
</dbReference>